<feature type="transmembrane region" description="Helical" evidence="2">
    <location>
        <begin position="353"/>
        <end position="374"/>
    </location>
</feature>
<keyword evidence="2" id="KW-1133">Transmembrane helix</keyword>
<evidence type="ECO:0000313" key="4">
    <source>
        <dbReference type="EMBL" id="XCH23772.1"/>
    </source>
</evidence>
<dbReference type="PROSITE" id="PS51688">
    <property type="entry name" value="ICA"/>
    <property type="match status" value="1"/>
</dbReference>
<reference evidence="4" key="1">
    <citation type="submission" date="2024-06" db="EMBL/GenBank/DDBJ databases">
        <title>Sequencing and assembly of the genome of Dyadobacter sp. strain 676, a symbiont of Cyamopsis tetragonoloba.</title>
        <authorList>
            <person name="Guro P."/>
            <person name="Sazanova A."/>
            <person name="Kuznetsova I."/>
            <person name="Belimov A."/>
            <person name="Safronova V."/>
        </authorList>
    </citation>
    <scope>NUCLEOTIDE SEQUENCE</scope>
    <source>
        <strain evidence="4">676</strain>
    </source>
</reference>
<dbReference type="RefSeq" id="WP_353719096.1">
    <property type="nucleotide sequence ID" value="NZ_CP159289.1"/>
</dbReference>
<dbReference type="Gene3D" id="2.150.10.10">
    <property type="entry name" value="Serralysin-like metalloprotease, C-terminal"/>
    <property type="match status" value="1"/>
</dbReference>
<keyword evidence="1" id="KW-0175">Coiled coil</keyword>
<dbReference type="SUPFAM" id="SSF101967">
    <property type="entry name" value="Adhesin YadA, collagen-binding domain"/>
    <property type="match status" value="1"/>
</dbReference>
<feature type="domain" description="Peptidase S74" evidence="3">
    <location>
        <begin position="244"/>
        <end position="345"/>
    </location>
</feature>
<dbReference type="EMBL" id="CP159289">
    <property type="protein sequence ID" value="XCH23772.1"/>
    <property type="molecule type" value="Genomic_DNA"/>
</dbReference>
<proteinExistence type="predicted"/>
<name>A0AAU8FJM4_9BACT</name>
<dbReference type="InterPro" id="IPR011049">
    <property type="entry name" value="Serralysin-like_metalloprot_C"/>
</dbReference>
<sequence>MKGKFTPKSFRSRASIWPRFGGLLSAILLPAGLYAQQTDTLVAARDASQNTRMVVFQNGGFLLGGTFTGSVADLPATGAGTRVMWHPGKSAFRAGTVSGNYWDNPAIGDYSVAMGNDVRATASAATAFGLRTGAVAPSSFAVGEDSYASGPASVAMGFHAHTNARQGSFVFADKSIQDTLRSGVDHSASWRVRGGFRIFTSSNLSTGITIQSGASISNWGQSNAVISTSTGALLTTSGVWQNVSDVNKKHLFEPISNDEVLDKLRRLPVTRWSYKVDGNKIRHIGPTAQDFYAAFGLGHDDRSIGTVDADGVALAGIKALEERTRNMAAELANLKADNAALHQQLRDNGPGSWMNVAGIGMLAFAIGAGLLRIASRRQVAQGA</sequence>
<keyword evidence="2" id="KW-0472">Membrane</keyword>
<dbReference type="AlphaFoldDB" id="A0AAU8FJM4"/>
<accession>A0AAU8FJM4</accession>
<evidence type="ECO:0000256" key="2">
    <source>
        <dbReference type="SAM" id="Phobius"/>
    </source>
</evidence>
<evidence type="ECO:0000259" key="3">
    <source>
        <dbReference type="PROSITE" id="PS51688"/>
    </source>
</evidence>
<dbReference type="Pfam" id="PF13884">
    <property type="entry name" value="Peptidase_S74"/>
    <property type="match status" value="1"/>
</dbReference>
<dbReference type="InterPro" id="IPR030392">
    <property type="entry name" value="S74_ICA"/>
</dbReference>
<protein>
    <submittedName>
        <fullName evidence="4">Tail fiber domain-containing protein</fullName>
    </submittedName>
</protein>
<gene>
    <name evidence="4" type="ORF">ABV298_26230</name>
</gene>
<evidence type="ECO:0000256" key="1">
    <source>
        <dbReference type="SAM" id="Coils"/>
    </source>
</evidence>
<keyword evidence="2" id="KW-0812">Transmembrane</keyword>
<organism evidence="4">
    <name type="scientific">Dyadobacter sp. 676</name>
    <dbReference type="NCBI Taxonomy" id="3088362"/>
    <lineage>
        <taxon>Bacteria</taxon>
        <taxon>Pseudomonadati</taxon>
        <taxon>Bacteroidota</taxon>
        <taxon>Cytophagia</taxon>
        <taxon>Cytophagales</taxon>
        <taxon>Spirosomataceae</taxon>
        <taxon>Dyadobacter</taxon>
    </lineage>
</organism>
<feature type="coiled-coil region" evidence="1">
    <location>
        <begin position="317"/>
        <end position="344"/>
    </location>
</feature>